<dbReference type="Pfam" id="PF18962">
    <property type="entry name" value="Por_Secre_tail"/>
    <property type="match status" value="1"/>
</dbReference>
<sequence length="459" mass="47775">MKKTLLFLSFLMIATGSIFAQPTTSWDDNADVLWYNAQASDFTLTTEAELAGLSVLVAGGNDFLGSTISIDGAMDLSTHLWSPIGVDATNPFSGTFDGNNHPINGVYVDLPTTSMVGFFGRAINATILNVKLENPTIKGDDSVGSLAGNVWQNGIIDNCHSTGVIIEATGDNVGGLVGDLVENGSIFQSSAQGSVTGGSQVGGLLGSPYNNNTISKSFATGTVHANHLAGGLVGASVIGFPGTLENVFDNCYSRSNVTVVNGYAGGFVGSAAALLSINNSYSTGTAIGPEYDGGFVGGGGNFQTANNYWDTESSQHANAVGDWQGAPGTPDITAKTTTEMKTAAMVSLLNAGDVNGPWKMDANINDGYPSFEQGTSSVTQFSKSNVSMNVYPNLFNGKINIDADADLNSYVIYEISGKVIQEGTLKGKQTTINTQSINSGIYLLMVNTSEGMISKKIVK</sequence>
<accession>A0A4Q4KI85</accession>
<evidence type="ECO:0000256" key="2">
    <source>
        <dbReference type="SAM" id="SignalP"/>
    </source>
</evidence>
<dbReference type="Proteomes" id="UP000293952">
    <property type="component" value="Unassembled WGS sequence"/>
</dbReference>
<protein>
    <submittedName>
        <fullName evidence="4">T9SS type A sorting domain-containing protein</fullName>
    </submittedName>
</protein>
<feature type="signal peptide" evidence="2">
    <location>
        <begin position="1"/>
        <end position="20"/>
    </location>
</feature>
<dbReference type="EMBL" id="SETE01000006">
    <property type="protein sequence ID" value="RYM32357.1"/>
    <property type="molecule type" value="Genomic_DNA"/>
</dbReference>
<keyword evidence="1 2" id="KW-0732">Signal</keyword>
<dbReference type="RefSeq" id="WP_130094467.1">
    <property type="nucleotide sequence ID" value="NZ_SETE01000006.1"/>
</dbReference>
<name>A0A4Q4KI85_9FLAO</name>
<evidence type="ECO:0000313" key="5">
    <source>
        <dbReference type="Proteomes" id="UP000293952"/>
    </source>
</evidence>
<comment type="caution">
    <text evidence="4">The sequence shown here is derived from an EMBL/GenBank/DDBJ whole genome shotgun (WGS) entry which is preliminary data.</text>
</comment>
<dbReference type="OrthoDB" id="9813840at2"/>
<gene>
    <name evidence="4" type="ORF">ERX46_13825</name>
</gene>
<dbReference type="Gene3D" id="2.160.20.110">
    <property type="match status" value="1"/>
</dbReference>
<feature type="domain" description="Secretion system C-terminal sorting" evidence="3">
    <location>
        <begin position="390"/>
        <end position="458"/>
    </location>
</feature>
<evidence type="ECO:0000256" key="1">
    <source>
        <dbReference type="ARBA" id="ARBA00022729"/>
    </source>
</evidence>
<proteinExistence type="predicted"/>
<dbReference type="NCBIfam" id="TIGR04183">
    <property type="entry name" value="Por_Secre_tail"/>
    <property type="match status" value="1"/>
</dbReference>
<keyword evidence="5" id="KW-1185">Reference proteome</keyword>
<dbReference type="InterPro" id="IPR026444">
    <property type="entry name" value="Secre_tail"/>
</dbReference>
<feature type="chain" id="PRO_5020891353" evidence="2">
    <location>
        <begin position="21"/>
        <end position="459"/>
    </location>
</feature>
<evidence type="ECO:0000313" key="4">
    <source>
        <dbReference type="EMBL" id="RYM32357.1"/>
    </source>
</evidence>
<dbReference type="AlphaFoldDB" id="A0A4Q4KI85"/>
<evidence type="ECO:0000259" key="3">
    <source>
        <dbReference type="Pfam" id="PF18962"/>
    </source>
</evidence>
<reference evidence="4 5" key="1">
    <citation type="submission" date="2019-02" db="EMBL/GenBank/DDBJ databases">
        <title>Genome sequence of the sea-ice species Brumimicrobium glaciale.</title>
        <authorList>
            <person name="Bowman J.P."/>
        </authorList>
    </citation>
    <scope>NUCLEOTIDE SEQUENCE [LARGE SCALE GENOMIC DNA]</scope>
    <source>
        <strain evidence="4 5">IC156</strain>
    </source>
</reference>
<organism evidence="4 5">
    <name type="scientific">Brumimicrobium glaciale</name>
    <dbReference type="NCBI Taxonomy" id="200475"/>
    <lineage>
        <taxon>Bacteria</taxon>
        <taxon>Pseudomonadati</taxon>
        <taxon>Bacteroidota</taxon>
        <taxon>Flavobacteriia</taxon>
        <taxon>Flavobacteriales</taxon>
        <taxon>Crocinitomicaceae</taxon>
        <taxon>Brumimicrobium</taxon>
    </lineage>
</organism>